<dbReference type="InterPro" id="IPR001647">
    <property type="entry name" value="HTH_TetR"/>
</dbReference>
<dbReference type="InterPro" id="IPR009057">
    <property type="entry name" value="Homeodomain-like_sf"/>
</dbReference>
<dbReference type="PANTHER" id="PTHR30055:SF234">
    <property type="entry name" value="HTH-TYPE TRANSCRIPTIONAL REGULATOR BETI"/>
    <property type="match status" value="1"/>
</dbReference>
<dbReference type="AlphaFoldDB" id="A0A075US11"/>
<organism evidence="6 7">
    <name type="scientific">Amycolatopsis japonica</name>
    <dbReference type="NCBI Taxonomy" id="208439"/>
    <lineage>
        <taxon>Bacteria</taxon>
        <taxon>Bacillati</taxon>
        <taxon>Actinomycetota</taxon>
        <taxon>Actinomycetes</taxon>
        <taxon>Pseudonocardiales</taxon>
        <taxon>Pseudonocardiaceae</taxon>
        <taxon>Amycolatopsis</taxon>
        <taxon>Amycolatopsis japonica group</taxon>
    </lineage>
</organism>
<dbReference type="RefSeq" id="WP_038507056.1">
    <property type="nucleotide sequence ID" value="NZ_CP008953.1"/>
</dbReference>
<dbReference type="Pfam" id="PF00440">
    <property type="entry name" value="TetR_N"/>
    <property type="match status" value="1"/>
</dbReference>
<evidence type="ECO:0000256" key="1">
    <source>
        <dbReference type="ARBA" id="ARBA00023015"/>
    </source>
</evidence>
<evidence type="ECO:0000256" key="3">
    <source>
        <dbReference type="ARBA" id="ARBA00023163"/>
    </source>
</evidence>
<evidence type="ECO:0000256" key="4">
    <source>
        <dbReference type="PROSITE-ProRule" id="PRU00335"/>
    </source>
</evidence>
<name>A0A075US11_9PSEU</name>
<protein>
    <submittedName>
        <fullName evidence="6">Transcriptional regulator</fullName>
    </submittedName>
</protein>
<dbReference type="PANTHER" id="PTHR30055">
    <property type="entry name" value="HTH-TYPE TRANSCRIPTIONAL REGULATOR RUTR"/>
    <property type="match status" value="1"/>
</dbReference>
<keyword evidence="3" id="KW-0804">Transcription</keyword>
<feature type="domain" description="HTH tetR-type" evidence="5">
    <location>
        <begin position="14"/>
        <end position="72"/>
    </location>
</feature>
<proteinExistence type="predicted"/>
<dbReference type="GO" id="GO:0000976">
    <property type="term" value="F:transcription cis-regulatory region binding"/>
    <property type="evidence" value="ECO:0007669"/>
    <property type="project" value="TreeGrafter"/>
</dbReference>
<dbReference type="SUPFAM" id="SSF48498">
    <property type="entry name" value="Tetracyclin repressor-like, C-terminal domain"/>
    <property type="match status" value="1"/>
</dbReference>
<gene>
    <name evidence="6" type="ORF">AJAP_00130</name>
</gene>
<dbReference type="Gene3D" id="1.10.357.10">
    <property type="entry name" value="Tetracycline Repressor, domain 2"/>
    <property type="match status" value="1"/>
</dbReference>
<dbReference type="KEGG" id="aja:AJAP_00130"/>
<keyword evidence="1" id="KW-0805">Transcription regulation</keyword>
<sequence length="195" mass="20852">MSRPSARNRRSDAQRSRASILDAALRTLGADPDAGVETIATTAGVTRQTVYAHFPSRGELLAAVLDRITEEAVAAMDAAALDDGPAAEALVRLIEAGRRTSGRYPALLRKITSLPASPDDDQRRHSPVAERLERVIRRGKETGEFDDRLPTGWLVAVTVKLGHASGEEVDSGRMSADEAADALHTSLLRVFGATS</sequence>
<evidence type="ECO:0000313" key="6">
    <source>
        <dbReference type="EMBL" id="AIG72965.1"/>
    </source>
</evidence>
<dbReference type="InterPro" id="IPR050109">
    <property type="entry name" value="HTH-type_TetR-like_transc_reg"/>
</dbReference>
<dbReference type="PROSITE" id="PS50977">
    <property type="entry name" value="HTH_TETR_2"/>
    <property type="match status" value="1"/>
</dbReference>
<evidence type="ECO:0000256" key="2">
    <source>
        <dbReference type="ARBA" id="ARBA00023125"/>
    </source>
</evidence>
<accession>A0A075US11</accession>
<dbReference type="STRING" id="208439.AJAP_00130"/>
<evidence type="ECO:0000313" key="7">
    <source>
        <dbReference type="Proteomes" id="UP000028492"/>
    </source>
</evidence>
<dbReference type="EMBL" id="CP008953">
    <property type="protein sequence ID" value="AIG72965.1"/>
    <property type="molecule type" value="Genomic_DNA"/>
</dbReference>
<feature type="DNA-binding region" description="H-T-H motif" evidence="4">
    <location>
        <begin position="35"/>
        <end position="54"/>
    </location>
</feature>
<dbReference type="eggNOG" id="COG1309">
    <property type="taxonomic scope" value="Bacteria"/>
</dbReference>
<dbReference type="SUPFAM" id="SSF46689">
    <property type="entry name" value="Homeodomain-like"/>
    <property type="match status" value="1"/>
</dbReference>
<dbReference type="InterPro" id="IPR036271">
    <property type="entry name" value="Tet_transcr_reg_TetR-rel_C_sf"/>
</dbReference>
<reference evidence="6 7" key="1">
    <citation type="journal article" date="2014" name="J. Biotechnol.">
        <title>Complete genome sequence of the actinobacterium Amycolatopsis japonica MG417-CF17(T) (=DSM 44213T) producing (S,S)-N,N'-ethylenediaminedisuccinic acid.</title>
        <authorList>
            <person name="Stegmann E."/>
            <person name="Albersmeier A."/>
            <person name="Spohn M."/>
            <person name="Gert H."/>
            <person name="Weber T."/>
            <person name="Wohlleben W."/>
            <person name="Kalinowski J."/>
            <person name="Ruckert C."/>
        </authorList>
    </citation>
    <scope>NUCLEOTIDE SEQUENCE [LARGE SCALE GENOMIC DNA]</scope>
    <source>
        <strain evidence="7">MG417-CF17 (DSM 44213)</strain>
    </source>
</reference>
<evidence type="ECO:0000259" key="5">
    <source>
        <dbReference type="PROSITE" id="PS50977"/>
    </source>
</evidence>
<keyword evidence="2 4" id="KW-0238">DNA-binding</keyword>
<dbReference type="Proteomes" id="UP000028492">
    <property type="component" value="Chromosome"/>
</dbReference>
<dbReference type="GO" id="GO:0003700">
    <property type="term" value="F:DNA-binding transcription factor activity"/>
    <property type="evidence" value="ECO:0007669"/>
    <property type="project" value="TreeGrafter"/>
</dbReference>
<keyword evidence="7" id="KW-1185">Reference proteome</keyword>
<dbReference type="HOGENOM" id="CLU_069356_38_0_11"/>